<dbReference type="PANTHER" id="PTHR43169:SF2">
    <property type="entry name" value="NAD_GMP SYNTHASE DOMAIN-CONTAINING PROTEIN"/>
    <property type="match status" value="1"/>
</dbReference>
<dbReference type="Proteomes" id="UP000650524">
    <property type="component" value="Unassembled WGS sequence"/>
</dbReference>
<dbReference type="PIRSF" id="PIRSF006661">
    <property type="entry name" value="PP-lp_UCP006661"/>
    <property type="match status" value="1"/>
</dbReference>
<name>A0A8J6MY92_9DELT</name>
<sequence>MNTCNAKLKKESLFRHLKELDSLLIAFSGGVDSTFLLDVAHQVLGKRVLAATATSATYPSRELEEAIEFVKKRGIKHIVFESGEVSIPEFSINDPERCYYCKKRLSQELHQIAKDRGIKHIALAANLDDLDDYRPGIRAAEEMGIIGPLIDAQLTKEEIRFLSKEMGLPTWDKPAMACLASRIPYGDPITEEKLKMVDEAEAFLSANGFKQFRVRHHGPVARIELEVPDIVRVIEPQMRKMIVEKLRDIGFIHIALDLEGYVSGSLNRALE</sequence>
<dbReference type="Gene3D" id="3.40.50.620">
    <property type="entry name" value="HUPs"/>
    <property type="match status" value="1"/>
</dbReference>
<dbReference type="GO" id="GO:0016783">
    <property type="term" value="F:sulfurtransferase activity"/>
    <property type="evidence" value="ECO:0007669"/>
    <property type="project" value="InterPro"/>
</dbReference>
<dbReference type="SUPFAM" id="SSF52402">
    <property type="entry name" value="Adenine nucleotide alpha hydrolases-like"/>
    <property type="match status" value="1"/>
</dbReference>
<dbReference type="CDD" id="cd01990">
    <property type="entry name" value="LarE-like"/>
    <property type="match status" value="1"/>
</dbReference>
<dbReference type="InterPro" id="IPR014729">
    <property type="entry name" value="Rossmann-like_a/b/a_fold"/>
</dbReference>
<dbReference type="PANTHER" id="PTHR43169">
    <property type="entry name" value="EXSB FAMILY PROTEIN"/>
    <property type="match status" value="1"/>
</dbReference>
<feature type="active site" description="Nucleophile and sulfur donor" evidence="1">
    <location>
        <position position="178"/>
    </location>
</feature>
<evidence type="ECO:0000313" key="3">
    <source>
        <dbReference type="Proteomes" id="UP000650524"/>
    </source>
</evidence>
<dbReference type="InterPro" id="IPR005232">
    <property type="entry name" value="LarE"/>
</dbReference>
<dbReference type="AlphaFoldDB" id="A0A8J6MY92"/>
<gene>
    <name evidence="2" type="primary">larE</name>
    <name evidence="2" type="ORF">H8E19_05975</name>
</gene>
<keyword evidence="2" id="KW-0808">Transferase</keyword>
<reference evidence="2 3" key="1">
    <citation type="submission" date="2020-08" db="EMBL/GenBank/DDBJ databases">
        <title>Bridging the membrane lipid divide: bacteria of the FCB group superphylum have the potential to synthesize archaeal ether lipids.</title>
        <authorList>
            <person name="Villanueva L."/>
            <person name="Von Meijenfeldt F.A.B."/>
            <person name="Westbye A.B."/>
            <person name="Yadav S."/>
            <person name="Hopmans E.C."/>
            <person name="Dutilh B.E."/>
            <person name="Sinninghe Damste J.S."/>
        </authorList>
    </citation>
    <scope>NUCLEOTIDE SEQUENCE [LARGE SCALE GENOMIC DNA]</scope>
    <source>
        <strain evidence="2">NIOZ-UU27</strain>
    </source>
</reference>
<protein>
    <submittedName>
        <fullName evidence="2">ATP-dependent sacrificial sulfur transferase LarE</fullName>
    </submittedName>
</protein>
<organism evidence="2 3">
    <name type="scientific">Candidatus Desulfacyla euxinica</name>
    <dbReference type="NCBI Taxonomy" id="2841693"/>
    <lineage>
        <taxon>Bacteria</taxon>
        <taxon>Deltaproteobacteria</taxon>
        <taxon>Candidatus Desulfacyla</taxon>
    </lineage>
</organism>
<evidence type="ECO:0000256" key="1">
    <source>
        <dbReference type="PIRSR" id="PIRSR006661-1"/>
    </source>
</evidence>
<evidence type="ECO:0000313" key="2">
    <source>
        <dbReference type="EMBL" id="MBC8176935.1"/>
    </source>
</evidence>
<dbReference type="EMBL" id="JACNJD010000175">
    <property type="protein sequence ID" value="MBC8176935.1"/>
    <property type="molecule type" value="Genomic_DNA"/>
</dbReference>
<dbReference type="InterPro" id="IPR052188">
    <property type="entry name" value="Ni-pincer_cofactor_biosynth"/>
</dbReference>
<comment type="caution">
    <text evidence="2">The sequence shown here is derived from an EMBL/GenBank/DDBJ whole genome shotgun (WGS) entry which is preliminary data.</text>
</comment>
<accession>A0A8J6MY92</accession>
<proteinExistence type="predicted"/>
<dbReference type="NCBIfam" id="TIGR00268">
    <property type="entry name" value="ATP-dependent sacrificial sulfur transferase LarE"/>
    <property type="match status" value="1"/>
</dbReference>